<dbReference type="GO" id="GO:0008233">
    <property type="term" value="F:peptidase activity"/>
    <property type="evidence" value="ECO:0007669"/>
    <property type="project" value="UniProtKB-KW"/>
</dbReference>
<organism evidence="2 3">
    <name type="scientific">Sphingomicrobium sediminis</name>
    <dbReference type="NCBI Taxonomy" id="2950949"/>
    <lineage>
        <taxon>Bacteria</taxon>
        <taxon>Pseudomonadati</taxon>
        <taxon>Pseudomonadota</taxon>
        <taxon>Alphaproteobacteria</taxon>
        <taxon>Sphingomonadales</taxon>
        <taxon>Sphingomonadaceae</taxon>
        <taxon>Sphingomicrobium</taxon>
    </lineage>
</organism>
<accession>A0A9X2EHL3</accession>
<proteinExistence type="predicted"/>
<protein>
    <submittedName>
        <fullName evidence="2">TIGR02281 family clan AA aspartic protease</fullName>
        <ecNumber evidence="2">3.4.23.-</ecNumber>
    </submittedName>
</protein>
<keyword evidence="2" id="KW-0645">Protease</keyword>
<dbReference type="NCBIfam" id="TIGR02281">
    <property type="entry name" value="clan_AA_DTGA"/>
    <property type="match status" value="1"/>
</dbReference>
<evidence type="ECO:0000256" key="1">
    <source>
        <dbReference type="SAM" id="MobiDB-lite"/>
    </source>
</evidence>
<feature type="region of interest" description="Disordered" evidence="1">
    <location>
        <begin position="58"/>
        <end position="91"/>
    </location>
</feature>
<sequence length="209" mass="22194">MRNLVIIMIGFAVMGTMFAARHDMENVDGAVSFEEHDASLETEGKDAWAVARAEAKQKKSGGSWSNGDTFGHRSGDSASRPSARNASMSSGPVKFDRGAGGHFYANANIRGSTIRFLVDTGATGVALTEADARKIGLHFSPSEYRVVGRQVSGLVRGKNVTLDSITVGSKTVRNVDAVIIQGGTMSLLGQSFLTRAGKLEMDGDTMILH</sequence>
<dbReference type="Proteomes" id="UP001155128">
    <property type="component" value="Unassembled WGS sequence"/>
</dbReference>
<dbReference type="RefSeq" id="WP_252114897.1">
    <property type="nucleotide sequence ID" value="NZ_JAMSHT010000001.1"/>
</dbReference>
<feature type="compositionally biased region" description="Polar residues" evidence="1">
    <location>
        <begin position="76"/>
        <end position="90"/>
    </location>
</feature>
<name>A0A9X2EHL3_9SPHN</name>
<dbReference type="Gene3D" id="2.40.70.10">
    <property type="entry name" value="Acid Proteases"/>
    <property type="match status" value="1"/>
</dbReference>
<dbReference type="InterPro" id="IPR034122">
    <property type="entry name" value="Retropepsin-like_bacterial"/>
</dbReference>
<dbReference type="SUPFAM" id="SSF50630">
    <property type="entry name" value="Acid proteases"/>
    <property type="match status" value="1"/>
</dbReference>
<dbReference type="EMBL" id="JAMSHT010000001">
    <property type="protein sequence ID" value="MCM8558183.1"/>
    <property type="molecule type" value="Genomic_DNA"/>
</dbReference>
<dbReference type="EC" id="3.4.23.-" evidence="2"/>
<comment type="caution">
    <text evidence="2">The sequence shown here is derived from an EMBL/GenBank/DDBJ whole genome shotgun (WGS) entry which is preliminary data.</text>
</comment>
<gene>
    <name evidence="2" type="ORF">NDO55_10155</name>
</gene>
<evidence type="ECO:0000313" key="2">
    <source>
        <dbReference type="EMBL" id="MCM8558183.1"/>
    </source>
</evidence>
<dbReference type="CDD" id="cd05483">
    <property type="entry name" value="retropepsin_like_bacteria"/>
    <property type="match status" value="1"/>
</dbReference>
<dbReference type="Pfam" id="PF13975">
    <property type="entry name" value="gag-asp_proteas"/>
    <property type="match status" value="1"/>
</dbReference>
<dbReference type="GO" id="GO:0006508">
    <property type="term" value="P:proteolysis"/>
    <property type="evidence" value="ECO:0007669"/>
    <property type="project" value="UniProtKB-KW"/>
</dbReference>
<reference evidence="2" key="1">
    <citation type="submission" date="2022-06" db="EMBL/GenBank/DDBJ databases">
        <title>Sphingomicrobium sedimins sp. nov., a marine bacterium isolated from tidal flat.</title>
        <authorList>
            <person name="Kim C.-H."/>
            <person name="Yoo Y."/>
            <person name="Kim J.-J."/>
        </authorList>
    </citation>
    <scope>NUCLEOTIDE SEQUENCE</scope>
    <source>
        <strain evidence="2">GRR-S6-50</strain>
    </source>
</reference>
<dbReference type="InterPro" id="IPR011969">
    <property type="entry name" value="Clan_AA_Asp_peptidase_C"/>
</dbReference>
<evidence type="ECO:0000313" key="3">
    <source>
        <dbReference type="Proteomes" id="UP001155128"/>
    </source>
</evidence>
<keyword evidence="2" id="KW-0378">Hydrolase</keyword>
<keyword evidence="3" id="KW-1185">Reference proteome</keyword>
<dbReference type="InterPro" id="IPR021109">
    <property type="entry name" value="Peptidase_aspartic_dom_sf"/>
</dbReference>
<dbReference type="AlphaFoldDB" id="A0A9X2EHL3"/>